<dbReference type="Pfam" id="PF03372">
    <property type="entry name" value="Exo_endo_phos"/>
    <property type="match status" value="1"/>
</dbReference>
<protein>
    <recommendedName>
        <fullName evidence="1">Endonuclease/exonuclease/phosphatase domain-containing protein</fullName>
    </recommendedName>
</protein>
<evidence type="ECO:0000313" key="2">
    <source>
        <dbReference type="EMBL" id="VDP26482.1"/>
    </source>
</evidence>
<dbReference type="Gene3D" id="3.60.10.10">
    <property type="entry name" value="Endonuclease/exonuclease/phosphatase"/>
    <property type="match status" value="1"/>
</dbReference>
<proteinExistence type="predicted"/>
<dbReference type="InterPro" id="IPR036691">
    <property type="entry name" value="Endo/exonu/phosph_ase_sf"/>
</dbReference>
<dbReference type="GO" id="GO:0005739">
    <property type="term" value="C:mitochondrion"/>
    <property type="evidence" value="ECO:0007669"/>
    <property type="project" value="TreeGrafter"/>
</dbReference>
<dbReference type="Proteomes" id="UP000269396">
    <property type="component" value="Unassembled WGS sequence"/>
</dbReference>
<evidence type="ECO:0000259" key="1">
    <source>
        <dbReference type="Pfam" id="PF03372"/>
    </source>
</evidence>
<keyword evidence="3" id="KW-1185">Reference proteome</keyword>
<feature type="domain" description="Endonuclease/exonuclease/phosphatase" evidence="1">
    <location>
        <begin position="387"/>
        <end position="708"/>
    </location>
</feature>
<reference evidence="2 3" key="1">
    <citation type="submission" date="2018-11" db="EMBL/GenBank/DDBJ databases">
        <authorList>
            <consortium name="Pathogen Informatics"/>
        </authorList>
    </citation>
    <scope>NUCLEOTIDE SEQUENCE [LARGE SCALE GENOMIC DNA]</scope>
    <source>
        <strain>Denwood</strain>
        <strain evidence="3">Zambia</strain>
    </source>
</reference>
<dbReference type="InterPro" id="IPR005135">
    <property type="entry name" value="Endo/exonuclease/phosphatase"/>
</dbReference>
<dbReference type="PANTHER" id="PTHR12121:SF37">
    <property type="entry name" value="2',5'-PHOSPHODIESTERASE 12"/>
    <property type="match status" value="1"/>
</dbReference>
<dbReference type="AlphaFoldDB" id="A0A183NSC5"/>
<sequence>MWIRVSSRYLFCRRYRKIHMQTDCSKVDSDVFSNFFPYFFIRSIANQECKKLVAELFIPHSIPASTNFEVQQDRRQRRFSFECSVHEPLSVFFTRLISSINGQYLKGRSISTNNRVYLATKANLVCKSTDGSTALTEFSNDKTLEDCFLSDSTNNNASKPYQLLLQINFSMHDYPEKNTLLVYVVQRNPAHIIQCRLNTIPMVGCPVVPLLEGENICLTNSEFLWFVGQSKKWPDKPCHKGFLFIPTEDHVGLSIQLKVRVRDIKGMAGIPFGTNKFFDPYGQPIECKSPVLIAPNQLVCNTLNIAIQGILCQVTALVAANGGNHFFRETYRWYKWIENNQLDSQHLRVVSYNILAEMYARSDFARAHIFKHCPEACISSAYRLPLILRELFSYQSDFICLQEVDRWVYDKYLLNALRSHRNMDGIFLAKRAVITDPNDPAKVKVDTEKEKGEGCAIFYRRARFELVSKCGLPSILHYASTVPFLSTMLNNFNSTTLSCSSTGHSFSEENTETHIQKSLSQCLISGIFREKSTTSQSSLLIVSNAHFYFHPSASPIRVIQARTVHYYLSKLAMDYRQSDKQVFFCLLVKPIPIVFCGDINQCPGSDVYTALTQCDGCPSDEEVAYQPIFESAYVNNPPEFTNWVPGFHNVLDVILYNTDSDLKCIHVLPIDPLEKIQELLIQLINENGQIVQDSSELGLPNAYFPSDHIALVADFSWDSLEHTSE</sequence>
<dbReference type="GO" id="GO:0000288">
    <property type="term" value="P:nuclear-transcribed mRNA catabolic process, deadenylation-dependent decay"/>
    <property type="evidence" value="ECO:0007669"/>
    <property type="project" value="TreeGrafter"/>
</dbReference>
<dbReference type="InterPro" id="IPR050410">
    <property type="entry name" value="CCR4/nocturin_mRNA_transcr"/>
</dbReference>
<gene>
    <name evidence="2" type="ORF">SMTD_LOCUS5011</name>
</gene>
<dbReference type="EMBL" id="UZAL01026824">
    <property type="protein sequence ID" value="VDP26482.1"/>
    <property type="molecule type" value="Genomic_DNA"/>
</dbReference>
<dbReference type="STRING" id="31246.A0A183NSC5"/>
<name>A0A183NSC5_9TREM</name>
<dbReference type="PANTHER" id="PTHR12121">
    <property type="entry name" value="CARBON CATABOLITE REPRESSOR PROTEIN 4"/>
    <property type="match status" value="1"/>
</dbReference>
<accession>A0A183NSC5</accession>
<organism evidence="2 3">
    <name type="scientific">Schistosoma mattheei</name>
    <dbReference type="NCBI Taxonomy" id="31246"/>
    <lineage>
        <taxon>Eukaryota</taxon>
        <taxon>Metazoa</taxon>
        <taxon>Spiralia</taxon>
        <taxon>Lophotrochozoa</taxon>
        <taxon>Platyhelminthes</taxon>
        <taxon>Trematoda</taxon>
        <taxon>Digenea</taxon>
        <taxon>Strigeidida</taxon>
        <taxon>Schistosomatoidea</taxon>
        <taxon>Schistosomatidae</taxon>
        <taxon>Schistosoma</taxon>
    </lineage>
</organism>
<evidence type="ECO:0000313" key="3">
    <source>
        <dbReference type="Proteomes" id="UP000269396"/>
    </source>
</evidence>
<dbReference type="SUPFAM" id="SSF56219">
    <property type="entry name" value="DNase I-like"/>
    <property type="match status" value="1"/>
</dbReference>
<dbReference type="GO" id="GO:0000175">
    <property type="term" value="F:3'-5'-RNA exonuclease activity"/>
    <property type="evidence" value="ECO:0007669"/>
    <property type="project" value="TreeGrafter"/>
</dbReference>